<organism evidence="22 23">
    <name type="scientific">Loxostege sticticalis</name>
    <name type="common">Beet webworm moth</name>
    <dbReference type="NCBI Taxonomy" id="481309"/>
    <lineage>
        <taxon>Eukaryota</taxon>
        <taxon>Metazoa</taxon>
        <taxon>Ecdysozoa</taxon>
        <taxon>Arthropoda</taxon>
        <taxon>Hexapoda</taxon>
        <taxon>Insecta</taxon>
        <taxon>Pterygota</taxon>
        <taxon>Neoptera</taxon>
        <taxon>Endopterygota</taxon>
        <taxon>Lepidoptera</taxon>
        <taxon>Glossata</taxon>
        <taxon>Ditrysia</taxon>
        <taxon>Pyraloidea</taxon>
        <taxon>Crambidae</taxon>
        <taxon>Pyraustinae</taxon>
        <taxon>Loxostege</taxon>
    </lineage>
</organism>
<dbReference type="EMBL" id="JBEDNZ010000015">
    <property type="protein sequence ID" value="KAL0828959.1"/>
    <property type="molecule type" value="Genomic_DNA"/>
</dbReference>
<feature type="binding site" evidence="20">
    <location>
        <position position="43"/>
    </location>
    <ligand>
        <name>[2Fe-2S] cluster</name>
        <dbReference type="ChEBI" id="CHEBI:190135"/>
        <label>1</label>
    </ligand>
</feature>
<comment type="subcellular location">
    <subcellularLocation>
        <location evidence="2">Peroxisome</location>
    </subcellularLocation>
</comment>
<evidence type="ECO:0000259" key="21">
    <source>
        <dbReference type="PROSITE" id="PS51387"/>
    </source>
</evidence>
<comment type="catalytic activity">
    <reaction evidence="16">
        <text>indole-3-acetaldehyde + O2 + H2O = (indol-3-yl)acetate + H2O2 + H(+)</text>
        <dbReference type="Rhea" id="RHEA:16277"/>
        <dbReference type="ChEBI" id="CHEBI:15377"/>
        <dbReference type="ChEBI" id="CHEBI:15378"/>
        <dbReference type="ChEBI" id="CHEBI:15379"/>
        <dbReference type="ChEBI" id="CHEBI:16240"/>
        <dbReference type="ChEBI" id="CHEBI:18086"/>
        <dbReference type="ChEBI" id="CHEBI:30854"/>
        <dbReference type="EC" id="1.2.3.7"/>
    </reaction>
</comment>
<evidence type="ECO:0000256" key="9">
    <source>
        <dbReference type="ARBA" id="ARBA00022827"/>
    </source>
</evidence>
<protein>
    <recommendedName>
        <fullName evidence="17">Indole-3-acetaldehyde oxidase</fullName>
    </recommendedName>
</protein>
<dbReference type="SUPFAM" id="SSF54292">
    <property type="entry name" value="2Fe-2S ferredoxin-like"/>
    <property type="match status" value="1"/>
</dbReference>
<keyword evidence="9 19" id="KW-0274">FAD</keyword>
<dbReference type="Gene3D" id="3.90.1170.50">
    <property type="entry name" value="Aldehyde oxidase/xanthine dehydrogenase, a/b hammerhead"/>
    <property type="match status" value="1"/>
</dbReference>
<gene>
    <name evidence="22" type="ORF">ABMA28_003850</name>
</gene>
<dbReference type="InterPro" id="IPR016169">
    <property type="entry name" value="FAD-bd_PCMH_sub2"/>
</dbReference>
<dbReference type="Gene3D" id="1.10.150.120">
    <property type="entry name" value="[2Fe-2S]-binding domain"/>
    <property type="match status" value="1"/>
</dbReference>
<evidence type="ECO:0000256" key="20">
    <source>
        <dbReference type="PIRSR" id="PIRSR000127-3"/>
    </source>
</evidence>
<keyword evidence="12 20" id="KW-0411">Iron-sulfur</keyword>
<dbReference type="FunFam" id="3.30.465.10:FF:000013">
    <property type="entry name" value="Aldehyde oxidase"/>
    <property type="match status" value="1"/>
</dbReference>
<dbReference type="Gene3D" id="3.30.390.50">
    <property type="entry name" value="CO dehydrogenase flavoprotein, C-terminal domain"/>
    <property type="match status" value="1"/>
</dbReference>
<comment type="cofactor">
    <cofactor evidence="15">
        <name>[2Fe-2S] cluster</name>
        <dbReference type="ChEBI" id="CHEBI:190135"/>
    </cofactor>
</comment>
<keyword evidence="8 20" id="KW-0479">Metal-binding</keyword>
<dbReference type="GO" id="GO:0046872">
    <property type="term" value="F:metal ion binding"/>
    <property type="evidence" value="ECO:0007669"/>
    <property type="project" value="UniProtKB-KW"/>
</dbReference>
<feature type="active site" description="Proton acceptor" evidence="18">
    <location>
        <position position="1215"/>
    </location>
</feature>
<keyword evidence="5 20" id="KW-0500">Molybdenum</keyword>
<feature type="binding site" evidence="19">
    <location>
        <begin position="334"/>
        <end position="338"/>
    </location>
    <ligand>
        <name>FAD</name>
        <dbReference type="ChEBI" id="CHEBI:57692"/>
    </ligand>
</feature>
<feature type="binding site" evidence="20">
    <location>
        <position position="51"/>
    </location>
    <ligand>
        <name>[2Fe-2S] cluster</name>
        <dbReference type="ChEBI" id="CHEBI:190135"/>
        <label>1</label>
    </ligand>
</feature>
<proteinExistence type="inferred from homology"/>
<feature type="binding site" evidence="20">
    <location>
        <position position="148"/>
    </location>
    <ligand>
        <name>[2Fe-2S] cluster</name>
        <dbReference type="ChEBI" id="CHEBI:190135"/>
        <label>2</label>
    </ligand>
</feature>
<dbReference type="InterPro" id="IPR036683">
    <property type="entry name" value="CO_DH_flav_C_dom_sf"/>
</dbReference>
<dbReference type="Proteomes" id="UP001549921">
    <property type="component" value="Unassembled WGS sequence"/>
</dbReference>
<feature type="binding site" evidence="20">
    <location>
        <position position="116"/>
    </location>
    <ligand>
        <name>[2Fe-2S] cluster</name>
        <dbReference type="ChEBI" id="CHEBI:190135"/>
        <label>2</label>
    </ligand>
</feature>
<dbReference type="GO" id="GO:0050302">
    <property type="term" value="F:indole-3-acetaldehyde oxidase activity"/>
    <property type="evidence" value="ECO:0007669"/>
    <property type="project" value="UniProtKB-EC"/>
</dbReference>
<dbReference type="FunFam" id="3.30.390.50:FF:000003">
    <property type="entry name" value="Aldehyde oxidase1"/>
    <property type="match status" value="1"/>
</dbReference>
<dbReference type="InterPro" id="IPR036010">
    <property type="entry name" value="2Fe-2S_ferredoxin-like_sf"/>
</dbReference>
<dbReference type="InterPro" id="IPR036884">
    <property type="entry name" value="2Fe-2S-bd_dom_sf"/>
</dbReference>
<evidence type="ECO:0000256" key="15">
    <source>
        <dbReference type="ARBA" id="ARBA00034078"/>
    </source>
</evidence>
<dbReference type="PROSITE" id="PS00197">
    <property type="entry name" value="2FE2S_FER_1"/>
    <property type="match status" value="1"/>
</dbReference>
<feature type="binding site" evidence="20">
    <location>
        <position position="888"/>
    </location>
    <ligand>
        <name>Mo-molybdopterin</name>
        <dbReference type="ChEBI" id="CHEBI:71302"/>
    </ligand>
    <ligandPart>
        <name>Mo</name>
        <dbReference type="ChEBI" id="CHEBI:28685"/>
    </ligandPart>
</feature>
<dbReference type="Gene3D" id="3.30.365.10">
    <property type="entry name" value="Aldehyde oxidase/xanthine dehydrogenase, molybdopterin binding domain"/>
    <property type="match status" value="4"/>
</dbReference>
<evidence type="ECO:0000256" key="17">
    <source>
        <dbReference type="ARBA" id="ARBA00072265"/>
    </source>
</evidence>
<comment type="caution">
    <text evidence="22">The sequence shown here is derived from an EMBL/GenBank/DDBJ whole genome shotgun (WGS) entry which is preliminary data.</text>
</comment>
<evidence type="ECO:0000313" key="22">
    <source>
        <dbReference type="EMBL" id="KAL0828959.1"/>
    </source>
</evidence>
<sequence length="1274" mass="141517">MSSCVEFTVNGIKCVVDERTPRVTSLNAYIRYTLALPGTKAMCHEGGCGACIVAVRARRQPSGRVELFSVNSCLVLVFSCHDWDISTIESLGDRVHGYNDIQKRIAAFNATQCGYCTPGWAMHLYSLQDKNLTMREMERAFGSNTCRCTGFRPILETAKSFAVDASPELCQKVMDIEEINVCKKTNAPCERKCSIKSMDSDWSIVADDPKAKIEKTISVVTNNHKFFKVYDEEEIFRILKDNGVDSYMLIDGNTGKGVYEDFEYPRCLIDISSVKSLKVYTIDQNLILGANISLEDCIGIFKDIAKSNNDFAYLETMAKHLDLVAHIPVRKIASIAGNLMLKHAMPSYPSDVFLLLETVGAYVTIRNSRGRKKTLNMMEFLKYDMQEKLIVNVQLPPFSSSCHLQTYKIMPRHQNALAIVNAGFFIEKDSRTNIICDAKIVYGNIAPDFVHATKTEKYLIGQNLFKKETLQGAMKLLNKEVVPVDNPPQPSKESRKKLALDLFYKFVLSITPANLLAARYRSGGSLINRPVSSGTQDFITDTSLYPLNQPVPKLEALIQSAGEAQYANDIPPFHREVFGAFVLSTVHSGNVDTINIKKILETEGVLAIYTADDIPGKNSFTRPGFQLQTDDEEILATDIKYYGQPIAIVVATSEELAARVAKKVEVTYKNVSSEAPVLTIDQAKKDSKRCKTYPDEIKPKGRGNNVEKVIKGVYEVEAQYHYYIEPISCVVVPVDKGLEVYDSSQWMDLTQAAIAQCLNMKESDVLVYVRRVGGGFGGKISRNVQASAACALVAKKMNLPCRFVLPLQTNLTIAGRRLPCQCDYEVGVDNNGKIQYLNATIIEDDGCSHNENILSFTIGGFPNCYDVDYFNLTTAAVLTDLPSNSFARAPGTAEGMSCIEHIMEHIAFEVKKDPTEVRILNMRKEDNDLPTLIAELKKDTDYDKRAQAIQQFNKANRWMKKAITINVMSFPVMFYGNYSGMVAIYRGDATVTVTTGGVEMGQGVNTKVAQVCAYELGIPLKYVSVLPHYSFTAANNVFSGSSITSESACYAVIKACQMLKKRLEPIKSSMTNPTWQELITKAGEEQVDLTALYMMTDKEEDLSSYSAFAVAILEVQLDVLTGLYELLRVDILEDVGLSANPSVDVGQVEGSYVQGLGYFTTEKLVYNQTTGKLLTNRSLTYHVPLAQDIPAQFNVKLRYNSKNPKGVLGAKATGEMGICTAHGVTHALRQCIHESRKDSGYDDSKWINIAIPYDTESILKALDVKMEEIMTTVE</sequence>
<evidence type="ECO:0000313" key="23">
    <source>
        <dbReference type="Proteomes" id="UP001549921"/>
    </source>
</evidence>
<dbReference type="PIRSF" id="PIRSF000127">
    <property type="entry name" value="Xanthine_DH"/>
    <property type="match status" value="1"/>
</dbReference>
<dbReference type="SUPFAM" id="SSF54665">
    <property type="entry name" value="CO dehydrogenase molybdoprotein N-domain-like"/>
    <property type="match status" value="1"/>
</dbReference>
<dbReference type="GO" id="GO:0051537">
    <property type="term" value="F:2 iron, 2 sulfur cluster binding"/>
    <property type="evidence" value="ECO:0007669"/>
    <property type="project" value="UniProtKB-KW"/>
</dbReference>
<dbReference type="InterPro" id="IPR008274">
    <property type="entry name" value="AldOxase/xan_DH_MoCoBD1"/>
</dbReference>
<feature type="binding site" evidence="20">
    <location>
        <position position="73"/>
    </location>
    <ligand>
        <name>[2Fe-2S] cluster</name>
        <dbReference type="ChEBI" id="CHEBI:190135"/>
        <label>1</label>
    </ligand>
</feature>
<keyword evidence="10" id="KW-0560">Oxidoreductase</keyword>
<comment type="cofactor">
    <cofactor evidence="20">
        <name>[2Fe-2S] cluster</name>
        <dbReference type="ChEBI" id="CHEBI:190135"/>
    </cofactor>
    <text evidence="20">Binds 2 [2Fe-2S] clusters.</text>
</comment>
<feature type="binding site" evidence="20">
    <location>
        <position position="48"/>
    </location>
    <ligand>
        <name>[2Fe-2S] cluster</name>
        <dbReference type="ChEBI" id="CHEBI:190135"/>
        <label>1</label>
    </ligand>
</feature>
<evidence type="ECO:0000256" key="10">
    <source>
        <dbReference type="ARBA" id="ARBA00023002"/>
    </source>
</evidence>
<keyword evidence="6" id="KW-0285">Flavoprotein</keyword>
<feature type="domain" description="FAD-binding PCMH-type" evidence="21">
    <location>
        <begin position="219"/>
        <end position="400"/>
    </location>
</feature>
<keyword evidence="13" id="KW-0520">NAD</keyword>
<evidence type="ECO:0000256" key="14">
    <source>
        <dbReference type="ARBA" id="ARBA00023140"/>
    </source>
</evidence>
<dbReference type="SUPFAM" id="SSF56176">
    <property type="entry name" value="FAD-binding/transporter-associated domain-like"/>
    <property type="match status" value="1"/>
</dbReference>
<dbReference type="PROSITE" id="PS51387">
    <property type="entry name" value="FAD_PCMH"/>
    <property type="match status" value="1"/>
</dbReference>
<evidence type="ECO:0000256" key="5">
    <source>
        <dbReference type="ARBA" id="ARBA00022505"/>
    </source>
</evidence>
<dbReference type="Pfam" id="PF20256">
    <property type="entry name" value="MoCoBD_2"/>
    <property type="match status" value="1"/>
</dbReference>
<dbReference type="PANTHER" id="PTHR11908:SF132">
    <property type="entry name" value="ALDEHYDE OXIDASE 1-RELATED"/>
    <property type="match status" value="1"/>
</dbReference>
<dbReference type="InterPro" id="IPR002346">
    <property type="entry name" value="Mopterin_DH_FAD-bd"/>
</dbReference>
<reference evidence="22 23" key="1">
    <citation type="submission" date="2024-06" db="EMBL/GenBank/DDBJ databases">
        <title>A chromosome-level genome assembly of beet webworm, Loxostege sticticalis.</title>
        <authorList>
            <person name="Zhang Y."/>
        </authorList>
    </citation>
    <scope>NUCLEOTIDE SEQUENCE [LARGE SCALE GENOMIC DNA]</scope>
    <source>
        <strain evidence="22">AQ028</strain>
        <tissue evidence="22">Male pupae</tissue>
    </source>
</reference>
<feature type="binding site" evidence="19">
    <location>
        <position position="408"/>
    </location>
    <ligand>
        <name>FAD</name>
        <dbReference type="ChEBI" id="CHEBI:57692"/>
    </ligand>
</feature>
<evidence type="ECO:0000256" key="1">
    <source>
        <dbReference type="ARBA" id="ARBA00001974"/>
    </source>
</evidence>
<dbReference type="InterPro" id="IPR006058">
    <property type="entry name" value="2Fe2S_fd_BS"/>
</dbReference>
<feature type="binding site" evidence="20">
    <location>
        <position position="113"/>
    </location>
    <ligand>
        <name>[2Fe-2S] cluster</name>
        <dbReference type="ChEBI" id="CHEBI:190135"/>
        <label>2</label>
    </ligand>
</feature>
<comment type="similarity">
    <text evidence="3">Belongs to the xanthine dehydrogenase family.</text>
</comment>
<dbReference type="Gene3D" id="3.30.465.10">
    <property type="match status" value="1"/>
</dbReference>
<evidence type="ECO:0000256" key="3">
    <source>
        <dbReference type="ARBA" id="ARBA00006849"/>
    </source>
</evidence>
<dbReference type="InterPro" id="IPR002888">
    <property type="entry name" value="2Fe-2S-bd"/>
</dbReference>
<dbReference type="SUPFAM" id="SSF55447">
    <property type="entry name" value="CO dehydrogenase flavoprotein C-terminal domain-like"/>
    <property type="match status" value="1"/>
</dbReference>
<keyword evidence="11 20" id="KW-0408">Iron</keyword>
<dbReference type="FunFam" id="3.30.365.10:FF:000001">
    <property type="entry name" value="Xanthine dehydrogenase oxidase"/>
    <property type="match status" value="1"/>
</dbReference>
<evidence type="ECO:0000256" key="4">
    <source>
        <dbReference type="ARBA" id="ARBA00011738"/>
    </source>
</evidence>
<dbReference type="InterPro" id="IPR036318">
    <property type="entry name" value="FAD-bd_PCMH-like_sf"/>
</dbReference>
<dbReference type="InterPro" id="IPR012675">
    <property type="entry name" value="Beta-grasp_dom_sf"/>
</dbReference>
<evidence type="ECO:0000256" key="19">
    <source>
        <dbReference type="PIRSR" id="PIRSR000127-2"/>
    </source>
</evidence>
<dbReference type="InterPro" id="IPR037165">
    <property type="entry name" value="AldOxase/xan_DH_Mopterin-bd_sf"/>
</dbReference>
<evidence type="ECO:0000256" key="2">
    <source>
        <dbReference type="ARBA" id="ARBA00004275"/>
    </source>
</evidence>
<evidence type="ECO:0000256" key="13">
    <source>
        <dbReference type="ARBA" id="ARBA00023027"/>
    </source>
</evidence>
<dbReference type="InterPro" id="IPR016208">
    <property type="entry name" value="Ald_Oxase/xanthine_DH-like"/>
</dbReference>
<dbReference type="Pfam" id="PF00941">
    <property type="entry name" value="FAD_binding_5"/>
    <property type="match status" value="1"/>
</dbReference>
<dbReference type="InterPro" id="IPR016166">
    <property type="entry name" value="FAD-bd_PCMH"/>
</dbReference>
<evidence type="ECO:0000256" key="18">
    <source>
        <dbReference type="PIRSR" id="PIRSR000127-1"/>
    </source>
</evidence>
<dbReference type="InterPro" id="IPR000674">
    <property type="entry name" value="Ald_Oxase/Xan_DH_a/b"/>
</dbReference>
<keyword evidence="7 20" id="KW-0001">2Fe-2S</keyword>
<feature type="binding site" evidence="20">
    <location>
        <position position="745"/>
    </location>
    <ligand>
        <name>Mo-molybdopterin</name>
        <dbReference type="ChEBI" id="CHEBI:71302"/>
    </ligand>
    <ligandPart>
        <name>Mo</name>
        <dbReference type="ChEBI" id="CHEBI:28685"/>
    </ligandPart>
</feature>
<dbReference type="SUPFAM" id="SSF56003">
    <property type="entry name" value="Molybdenum cofactor-binding domain"/>
    <property type="match status" value="1"/>
</dbReference>
<name>A0ABD0STG2_LOXSC</name>
<evidence type="ECO:0000256" key="8">
    <source>
        <dbReference type="ARBA" id="ARBA00022723"/>
    </source>
</evidence>
<evidence type="ECO:0000256" key="11">
    <source>
        <dbReference type="ARBA" id="ARBA00023004"/>
    </source>
</evidence>
<dbReference type="SUPFAM" id="SSF47741">
    <property type="entry name" value="CO dehydrogenase ISP C-domain like"/>
    <property type="match status" value="1"/>
</dbReference>
<comment type="cofactor">
    <cofactor evidence="20">
        <name>Mo-molybdopterin</name>
        <dbReference type="ChEBI" id="CHEBI:71302"/>
    </cofactor>
    <text evidence="20">Binds 1 Mo-molybdopterin (Mo-MPT) cofactor per subunit.</text>
</comment>
<dbReference type="SMART" id="SM01008">
    <property type="entry name" value="Ald_Xan_dh_C"/>
    <property type="match status" value="1"/>
</dbReference>
<dbReference type="Gene3D" id="3.10.20.30">
    <property type="match status" value="1"/>
</dbReference>
<dbReference type="AlphaFoldDB" id="A0ABD0STG2"/>
<dbReference type="Pfam" id="PF02738">
    <property type="entry name" value="MoCoBD_1"/>
    <property type="match status" value="1"/>
</dbReference>
<dbReference type="PANTHER" id="PTHR11908">
    <property type="entry name" value="XANTHINE DEHYDROGENASE"/>
    <property type="match status" value="1"/>
</dbReference>
<dbReference type="FunFam" id="3.30.365.10:FF:000008">
    <property type="entry name" value="Aldehyde oxidase1"/>
    <property type="match status" value="1"/>
</dbReference>
<comment type="cofactor">
    <cofactor evidence="1 19">
        <name>FAD</name>
        <dbReference type="ChEBI" id="CHEBI:57692"/>
    </cofactor>
</comment>
<dbReference type="Pfam" id="PF01799">
    <property type="entry name" value="Fer2_2"/>
    <property type="match status" value="1"/>
</dbReference>
<dbReference type="InterPro" id="IPR046867">
    <property type="entry name" value="AldOxase/xan_DH_MoCoBD2"/>
</dbReference>
<feature type="binding site" evidence="20">
    <location>
        <position position="146"/>
    </location>
    <ligand>
        <name>[2Fe-2S] cluster</name>
        <dbReference type="ChEBI" id="CHEBI:190135"/>
        <label>2</label>
    </ligand>
</feature>
<evidence type="ECO:0000256" key="16">
    <source>
        <dbReference type="ARBA" id="ARBA00052415"/>
    </source>
</evidence>
<comment type="subunit">
    <text evidence="4">Homodimer.</text>
</comment>
<feature type="binding site" evidence="20">
    <location>
        <position position="776"/>
    </location>
    <ligand>
        <name>Mo-molybdopterin</name>
        <dbReference type="ChEBI" id="CHEBI:71302"/>
    </ligand>
    <ligandPart>
        <name>Mo</name>
        <dbReference type="ChEBI" id="CHEBI:28685"/>
    </ligandPart>
</feature>
<dbReference type="SMART" id="SM01092">
    <property type="entry name" value="CO_deh_flav_C"/>
    <property type="match status" value="1"/>
</dbReference>
<evidence type="ECO:0000256" key="6">
    <source>
        <dbReference type="ARBA" id="ARBA00022630"/>
    </source>
</evidence>
<dbReference type="Pfam" id="PF01315">
    <property type="entry name" value="Ald_Xan_dh_C"/>
    <property type="match status" value="1"/>
</dbReference>
<dbReference type="GO" id="GO:0005777">
    <property type="term" value="C:peroxisome"/>
    <property type="evidence" value="ECO:0007669"/>
    <property type="project" value="UniProtKB-SubCell"/>
</dbReference>
<dbReference type="InterPro" id="IPR036856">
    <property type="entry name" value="Ald_Oxase/Xan_DH_a/b_sf"/>
</dbReference>
<accession>A0ABD0STG2</accession>
<dbReference type="Pfam" id="PF03450">
    <property type="entry name" value="CO_deh_flav_C"/>
    <property type="match status" value="1"/>
</dbReference>
<evidence type="ECO:0000256" key="12">
    <source>
        <dbReference type="ARBA" id="ARBA00023014"/>
    </source>
</evidence>
<dbReference type="FunFam" id="3.10.20.30:FF:000012">
    <property type="entry name" value="Xanthine dehydrogenase/oxidase"/>
    <property type="match status" value="1"/>
</dbReference>
<dbReference type="InterPro" id="IPR005107">
    <property type="entry name" value="CO_DH_flav_C"/>
</dbReference>
<evidence type="ECO:0000256" key="7">
    <source>
        <dbReference type="ARBA" id="ARBA00022714"/>
    </source>
</evidence>
<keyword evidence="14" id="KW-0576">Peroxisome</keyword>